<dbReference type="Gene3D" id="1.10.10.10">
    <property type="entry name" value="Winged helix-like DNA-binding domain superfamily/Winged helix DNA-binding domain"/>
    <property type="match status" value="1"/>
</dbReference>
<dbReference type="InterPro" id="IPR036390">
    <property type="entry name" value="WH_DNA-bd_sf"/>
</dbReference>
<reference evidence="1 2" key="1">
    <citation type="journal article" date="2014" name="Front. Microbiol.">
        <title>Population and genomic analysis of the genus Halorubrum.</title>
        <authorList>
            <person name="Fullmer M.S."/>
            <person name="Soucy S.M."/>
            <person name="Swithers K.S."/>
            <person name="Makkay A.M."/>
            <person name="Wheeler R."/>
            <person name="Ventosa A."/>
            <person name="Gogarten J.P."/>
            <person name="Papke R.T."/>
        </authorList>
    </citation>
    <scope>NUCLEOTIDE SEQUENCE [LARGE SCALE GENOMIC DNA]</scope>
    <source>
        <strain evidence="1 2">Cb34</strain>
    </source>
</reference>
<name>A0A256INQ8_9EURY</name>
<gene>
    <name evidence="1" type="ORF">DJ70_03925</name>
</gene>
<dbReference type="InterPro" id="IPR036388">
    <property type="entry name" value="WH-like_DNA-bd_sf"/>
</dbReference>
<accession>A0A256INQ8</accession>
<comment type="caution">
    <text evidence="1">The sequence shown here is derived from an EMBL/GenBank/DDBJ whole genome shotgun (WGS) entry which is preliminary data.</text>
</comment>
<sequence>MGFDPDELPVVTLFRGKTFNGLTRHILDAEEIPTEWFRMTKLGEDIGVSSTASQNMRDQAVAYGLLEPSTDDDSARMPRYRIPDSPTVQLLRSFHTEYDSSDDPTVSDGMSEVVLPDLMESNGRARLIGWFLAAADIDEKYSISKMADVTPVGHTTVRDHIDSLVEYGIVTTHEASRGSQTYTTYQFNPKSTVATVLYDLNETLAHQRQQYNEQ</sequence>
<dbReference type="SUPFAM" id="SSF46785">
    <property type="entry name" value="Winged helix' DNA-binding domain"/>
    <property type="match status" value="1"/>
</dbReference>
<organism evidence="1 2">
    <name type="scientific">Halorubrum halodurans</name>
    <dbReference type="NCBI Taxonomy" id="1383851"/>
    <lineage>
        <taxon>Archaea</taxon>
        <taxon>Methanobacteriati</taxon>
        <taxon>Methanobacteriota</taxon>
        <taxon>Stenosarchaea group</taxon>
        <taxon>Halobacteria</taxon>
        <taxon>Halobacteriales</taxon>
        <taxon>Haloferacaceae</taxon>
        <taxon>Halorubrum</taxon>
    </lineage>
</organism>
<keyword evidence="2" id="KW-1185">Reference proteome</keyword>
<dbReference type="AlphaFoldDB" id="A0A256INQ8"/>
<evidence type="ECO:0000313" key="2">
    <source>
        <dbReference type="Proteomes" id="UP000216308"/>
    </source>
</evidence>
<dbReference type="Proteomes" id="UP000216308">
    <property type="component" value="Unassembled WGS sequence"/>
</dbReference>
<proteinExistence type="predicted"/>
<dbReference type="EMBL" id="NHPJ01000044">
    <property type="protein sequence ID" value="OYR58161.1"/>
    <property type="molecule type" value="Genomic_DNA"/>
</dbReference>
<protein>
    <submittedName>
        <fullName evidence="1">Uncharacterized protein</fullName>
    </submittedName>
</protein>
<dbReference type="RefSeq" id="WP_094530350.1">
    <property type="nucleotide sequence ID" value="NZ_NHPJ01000044.1"/>
</dbReference>
<evidence type="ECO:0000313" key="1">
    <source>
        <dbReference type="EMBL" id="OYR58161.1"/>
    </source>
</evidence>